<dbReference type="EMBL" id="KZ772698">
    <property type="protein sequence ID" value="PTQ43261.1"/>
    <property type="molecule type" value="Genomic_DNA"/>
</dbReference>
<accession>A0A2R6XAW4</accession>
<evidence type="ECO:0000256" key="1">
    <source>
        <dbReference type="SAM" id="MobiDB-lite"/>
    </source>
</evidence>
<dbReference type="InterPro" id="IPR035940">
    <property type="entry name" value="CAP_sf"/>
</dbReference>
<evidence type="ECO:0000313" key="3">
    <source>
        <dbReference type="Proteomes" id="UP000244005"/>
    </source>
</evidence>
<dbReference type="Gene3D" id="3.40.33.10">
    <property type="entry name" value="CAP"/>
    <property type="match status" value="1"/>
</dbReference>
<evidence type="ECO:0000313" key="2">
    <source>
        <dbReference type="EMBL" id="PTQ43261.1"/>
    </source>
</evidence>
<dbReference type="Proteomes" id="UP000244005">
    <property type="component" value="Unassembled WGS sequence"/>
</dbReference>
<reference evidence="3" key="1">
    <citation type="journal article" date="2017" name="Cell">
        <title>Insights into land plant evolution garnered from the Marchantia polymorpha genome.</title>
        <authorList>
            <person name="Bowman J.L."/>
            <person name="Kohchi T."/>
            <person name="Yamato K.T."/>
            <person name="Jenkins J."/>
            <person name="Shu S."/>
            <person name="Ishizaki K."/>
            <person name="Yamaoka S."/>
            <person name="Nishihama R."/>
            <person name="Nakamura Y."/>
            <person name="Berger F."/>
            <person name="Adam C."/>
            <person name="Aki S.S."/>
            <person name="Althoff F."/>
            <person name="Araki T."/>
            <person name="Arteaga-Vazquez M.A."/>
            <person name="Balasubrmanian S."/>
            <person name="Barry K."/>
            <person name="Bauer D."/>
            <person name="Boehm C.R."/>
            <person name="Briginshaw L."/>
            <person name="Caballero-Perez J."/>
            <person name="Catarino B."/>
            <person name="Chen F."/>
            <person name="Chiyoda S."/>
            <person name="Chovatia M."/>
            <person name="Davies K.M."/>
            <person name="Delmans M."/>
            <person name="Demura T."/>
            <person name="Dierschke T."/>
            <person name="Dolan L."/>
            <person name="Dorantes-Acosta A.E."/>
            <person name="Eklund D.M."/>
            <person name="Florent S.N."/>
            <person name="Flores-Sandoval E."/>
            <person name="Fujiyama A."/>
            <person name="Fukuzawa H."/>
            <person name="Galik B."/>
            <person name="Grimanelli D."/>
            <person name="Grimwood J."/>
            <person name="Grossniklaus U."/>
            <person name="Hamada T."/>
            <person name="Haseloff J."/>
            <person name="Hetherington A.J."/>
            <person name="Higo A."/>
            <person name="Hirakawa Y."/>
            <person name="Hundley H.N."/>
            <person name="Ikeda Y."/>
            <person name="Inoue K."/>
            <person name="Inoue S.I."/>
            <person name="Ishida S."/>
            <person name="Jia Q."/>
            <person name="Kakita M."/>
            <person name="Kanazawa T."/>
            <person name="Kawai Y."/>
            <person name="Kawashima T."/>
            <person name="Kennedy M."/>
            <person name="Kinose K."/>
            <person name="Kinoshita T."/>
            <person name="Kohara Y."/>
            <person name="Koide E."/>
            <person name="Komatsu K."/>
            <person name="Kopischke S."/>
            <person name="Kubo M."/>
            <person name="Kyozuka J."/>
            <person name="Lagercrantz U."/>
            <person name="Lin S.S."/>
            <person name="Lindquist E."/>
            <person name="Lipzen A.M."/>
            <person name="Lu C.W."/>
            <person name="De Luna E."/>
            <person name="Martienssen R.A."/>
            <person name="Minamino N."/>
            <person name="Mizutani M."/>
            <person name="Mizutani M."/>
            <person name="Mochizuki N."/>
            <person name="Monte I."/>
            <person name="Mosher R."/>
            <person name="Nagasaki H."/>
            <person name="Nakagami H."/>
            <person name="Naramoto S."/>
            <person name="Nishitani K."/>
            <person name="Ohtani M."/>
            <person name="Okamoto T."/>
            <person name="Okumura M."/>
            <person name="Phillips J."/>
            <person name="Pollak B."/>
            <person name="Reinders A."/>
            <person name="Rovekamp M."/>
            <person name="Sano R."/>
            <person name="Sawa S."/>
            <person name="Schmid M.W."/>
            <person name="Shirakawa M."/>
            <person name="Solano R."/>
            <person name="Spunde A."/>
            <person name="Suetsugu N."/>
            <person name="Sugano S."/>
            <person name="Sugiyama A."/>
            <person name="Sun R."/>
            <person name="Suzuki Y."/>
            <person name="Takenaka M."/>
            <person name="Takezawa D."/>
            <person name="Tomogane H."/>
            <person name="Tsuzuki M."/>
            <person name="Ueda T."/>
            <person name="Umeda M."/>
            <person name="Ward J.M."/>
            <person name="Watanabe Y."/>
            <person name="Yazaki K."/>
            <person name="Yokoyama R."/>
            <person name="Yoshitake Y."/>
            <person name="Yotsui I."/>
            <person name="Zachgo S."/>
            <person name="Schmutz J."/>
        </authorList>
    </citation>
    <scope>NUCLEOTIDE SEQUENCE [LARGE SCALE GENOMIC DNA]</scope>
    <source>
        <strain evidence="3">Tak-1</strain>
    </source>
</reference>
<name>A0A2R6XAW4_MARPO</name>
<protein>
    <submittedName>
        <fullName evidence="2">Uncharacterized protein</fullName>
    </submittedName>
</protein>
<organism evidence="2 3">
    <name type="scientific">Marchantia polymorpha</name>
    <name type="common">Common liverwort</name>
    <name type="synonym">Marchantia aquatica</name>
    <dbReference type="NCBI Taxonomy" id="3197"/>
    <lineage>
        <taxon>Eukaryota</taxon>
        <taxon>Viridiplantae</taxon>
        <taxon>Streptophyta</taxon>
        <taxon>Embryophyta</taxon>
        <taxon>Marchantiophyta</taxon>
        <taxon>Marchantiopsida</taxon>
        <taxon>Marchantiidae</taxon>
        <taxon>Marchantiales</taxon>
        <taxon>Marchantiaceae</taxon>
        <taxon>Marchantia</taxon>
    </lineage>
</organism>
<sequence length="118" mass="12919">MQYSSGSARWQSTKTQPTRAQSSHEVTTGCVDTATLGCALPTCSSGALFVICRSDPAGNMEGQLPLLDFLSCGSKFQRRLEIQNHRVTPNFIFAEPADKESISLHSAQTHQMTKIEDK</sequence>
<dbReference type="SUPFAM" id="SSF55797">
    <property type="entry name" value="PR-1-like"/>
    <property type="match status" value="1"/>
</dbReference>
<gene>
    <name evidence="2" type="ORF">MARPO_0026s0129</name>
</gene>
<dbReference type="AlphaFoldDB" id="A0A2R6XAW4"/>
<dbReference type="Gramene" id="Mp2g12420.1">
    <property type="protein sequence ID" value="Mp2g12420.1.cds"/>
    <property type="gene ID" value="Mp2g12420"/>
</dbReference>
<proteinExistence type="predicted"/>
<keyword evidence="3" id="KW-1185">Reference proteome</keyword>
<feature type="region of interest" description="Disordered" evidence="1">
    <location>
        <begin position="1"/>
        <end position="25"/>
    </location>
</feature>